<dbReference type="PANTHER" id="PTHR28014">
    <property type="entry name" value="NEGATIVE REGULATOR OF RAS-CAMP PATHWAY"/>
    <property type="match status" value="1"/>
</dbReference>
<evidence type="ECO:0000256" key="1">
    <source>
        <dbReference type="SAM" id="MobiDB-lite"/>
    </source>
</evidence>
<dbReference type="EMBL" id="JAPWDO010000010">
    <property type="protein sequence ID" value="KAJ5455012.1"/>
    <property type="molecule type" value="Genomic_DNA"/>
</dbReference>
<accession>A0A9W9WDR0</accession>
<dbReference type="Pfam" id="PF11702">
    <property type="entry name" value="DUF3295"/>
    <property type="match status" value="1"/>
</dbReference>
<dbReference type="GO" id="GO:0006808">
    <property type="term" value="P:regulation of nitrogen utilization"/>
    <property type="evidence" value="ECO:0007669"/>
    <property type="project" value="TreeGrafter"/>
</dbReference>
<dbReference type="GO" id="GO:0000122">
    <property type="term" value="P:negative regulation of transcription by RNA polymerase II"/>
    <property type="evidence" value="ECO:0007669"/>
    <property type="project" value="TreeGrafter"/>
</dbReference>
<dbReference type="InterPro" id="IPR021711">
    <property type="entry name" value="DUF3295"/>
</dbReference>
<feature type="compositionally biased region" description="Polar residues" evidence="1">
    <location>
        <begin position="42"/>
        <end position="54"/>
    </location>
</feature>
<dbReference type="GO" id="GO:0031930">
    <property type="term" value="P:mitochondria-nucleus signaling pathway"/>
    <property type="evidence" value="ECO:0007669"/>
    <property type="project" value="TreeGrafter"/>
</dbReference>
<feature type="compositionally biased region" description="Basic and acidic residues" evidence="1">
    <location>
        <begin position="244"/>
        <end position="261"/>
    </location>
</feature>
<evidence type="ECO:0000313" key="4">
    <source>
        <dbReference type="Proteomes" id="UP001147760"/>
    </source>
</evidence>
<dbReference type="GO" id="GO:0005737">
    <property type="term" value="C:cytoplasm"/>
    <property type="evidence" value="ECO:0007669"/>
    <property type="project" value="TreeGrafter"/>
</dbReference>
<comment type="caution">
    <text evidence="3">The sequence shown here is derived from an EMBL/GenBank/DDBJ whole genome shotgun (WGS) entry which is preliminary data.</text>
</comment>
<sequence>MGSNNIIHGFSASQPSFSYLLRPSPTNDFPLSRGTPPKSPVTGKQGQLSCSGSTLPDDDEEVETDGAGVYEDSIDDDGCLNWEDSVSEHVLPSINVKETFPMAILQPVILSRSSLLTAIMYQSPPSTGHLTKTIDTGRTESPPALQQLPIPTKGPSLTTSQDGEDSENTSIVRSFRIPDSNPGGATSSSPFSNALSPTTTRENMLANELDESLRGHMHWEHKQKNATANAVLNRHPKAPSLLDSEEHSSSDYVQEKEKSGRGIDFSFGPSSGVGQSHENYFWNQYFDNETWEYHVNGW</sequence>
<name>A0A9W9WDR0_9EURO</name>
<proteinExistence type="predicted"/>
<dbReference type="PANTHER" id="PTHR28014:SF1">
    <property type="entry name" value="NEGATIVE REGULATOR OF RAS-CAMP PATHWAY"/>
    <property type="match status" value="1"/>
</dbReference>
<feature type="domain" description="DUF3295" evidence="2">
    <location>
        <begin position="56"/>
        <end position="298"/>
    </location>
</feature>
<feature type="region of interest" description="Disordered" evidence="1">
    <location>
        <begin position="21"/>
        <end position="60"/>
    </location>
</feature>
<organism evidence="3 4">
    <name type="scientific">Penicillium desertorum</name>
    <dbReference type="NCBI Taxonomy" id="1303715"/>
    <lineage>
        <taxon>Eukaryota</taxon>
        <taxon>Fungi</taxon>
        <taxon>Dikarya</taxon>
        <taxon>Ascomycota</taxon>
        <taxon>Pezizomycotina</taxon>
        <taxon>Eurotiomycetes</taxon>
        <taxon>Eurotiomycetidae</taxon>
        <taxon>Eurotiales</taxon>
        <taxon>Aspergillaceae</taxon>
        <taxon>Penicillium</taxon>
    </lineage>
</organism>
<feature type="compositionally biased region" description="Polar residues" evidence="1">
    <location>
        <begin position="183"/>
        <end position="199"/>
    </location>
</feature>
<feature type="region of interest" description="Disordered" evidence="1">
    <location>
        <begin position="239"/>
        <end position="264"/>
    </location>
</feature>
<keyword evidence="4" id="KW-1185">Reference proteome</keyword>
<dbReference type="Proteomes" id="UP001147760">
    <property type="component" value="Unassembled WGS sequence"/>
</dbReference>
<feature type="compositionally biased region" description="Polar residues" evidence="1">
    <location>
        <begin position="126"/>
        <end position="136"/>
    </location>
</feature>
<evidence type="ECO:0000313" key="3">
    <source>
        <dbReference type="EMBL" id="KAJ5455012.1"/>
    </source>
</evidence>
<reference evidence="3" key="2">
    <citation type="journal article" date="2023" name="IMA Fungus">
        <title>Comparative genomic study of the Penicillium genus elucidates a diverse pangenome and 15 lateral gene transfer events.</title>
        <authorList>
            <person name="Petersen C."/>
            <person name="Sorensen T."/>
            <person name="Nielsen M.R."/>
            <person name="Sondergaard T.E."/>
            <person name="Sorensen J.L."/>
            <person name="Fitzpatrick D.A."/>
            <person name="Frisvad J.C."/>
            <person name="Nielsen K.L."/>
        </authorList>
    </citation>
    <scope>NUCLEOTIDE SEQUENCE</scope>
    <source>
        <strain evidence="3">IBT 17660</strain>
    </source>
</reference>
<protein>
    <submittedName>
        <fullName evidence="3">Dsp1-1</fullName>
    </submittedName>
</protein>
<dbReference type="OrthoDB" id="5054775at2759"/>
<dbReference type="InterPro" id="IPR053043">
    <property type="entry name" value="Ras-cAMP_regulatory"/>
</dbReference>
<gene>
    <name evidence="3" type="ORF">N7530_012781</name>
</gene>
<evidence type="ECO:0000259" key="2">
    <source>
        <dbReference type="Pfam" id="PF11702"/>
    </source>
</evidence>
<reference evidence="3" key="1">
    <citation type="submission" date="2022-12" db="EMBL/GenBank/DDBJ databases">
        <authorList>
            <person name="Petersen C."/>
        </authorList>
    </citation>
    <scope>NUCLEOTIDE SEQUENCE</scope>
    <source>
        <strain evidence="3">IBT 17660</strain>
    </source>
</reference>
<dbReference type="AlphaFoldDB" id="A0A9W9WDR0"/>
<feature type="region of interest" description="Disordered" evidence="1">
    <location>
        <begin position="126"/>
        <end position="199"/>
    </location>
</feature>